<feature type="DNA-binding region" description="H-T-H motif" evidence="4">
    <location>
        <begin position="39"/>
        <end position="58"/>
    </location>
</feature>
<dbReference type="SUPFAM" id="SSF48498">
    <property type="entry name" value="Tetracyclin repressor-like, C-terminal domain"/>
    <property type="match status" value="1"/>
</dbReference>
<protein>
    <submittedName>
        <fullName evidence="6">TetR family transcriptional regulator</fullName>
    </submittedName>
</protein>
<dbReference type="SUPFAM" id="SSF46689">
    <property type="entry name" value="Homeodomain-like"/>
    <property type="match status" value="1"/>
</dbReference>
<evidence type="ECO:0000256" key="1">
    <source>
        <dbReference type="ARBA" id="ARBA00023015"/>
    </source>
</evidence>
<gene>
    <name evidence="6" type="ORF">CYD53_10320</name>
</gene>
<reference evidence="6 7" key="1">
    <citation type="submission" date="2018-01" db="EMBL/GenBank/DDBJ databases">
        <title>Genomic Encyclopedia of Type Strains, Phase III (KMG-III): the genomes of soil and plant-associated and newly described type strains.</title>
        <authorList>
            <person name="Whitman W."/>
        </authorList>
    </citation>
    <scope>NUCLEOTIDE SEQUENCE [LARGE SCALE GENOMIC DNA]</scope>
    <source>
        <strain evidence="6 7">1131</strain>
    </source>
</reference>
<evidence type="ECO:0000256" key="2">
    <source>
        <dbReference type="ARBA" id="ARBA00023125"/>
    </source>
</evidence>
<evidence type="ECO:0000313" key="6">
    <source>
        <dbReference type="EMBL" id="POR53923.1"/>
    </source>
</evidence>
<keyword evidence="7" id="KW-1185">Reference proteome</keyword>
<comment type="caution">
    <text evidence="6">The sequence shown here is derived from an EMBL/GenBank/DDBJ whole genome shotgun (WGS) entry which is preliminary data.</text>
</comment>
<organism evidence="6 7">
    <name type="scientific">Bosea psychrotolerans</name>
    <dbReference type="NCBI Taxonomy" id="1871628"/>
    <lineage>
        <taxon>Bacteria</taxon>
        <taxon>Pseudomonadati</taxon>
        <taxon>Pseudomonadota</taxon>
        <taxon>Alphaproteobacteria</taxon>
        <taxon>Hyphomicrobiales</taxon>
        <taxon>Boseaceae</taxon>
        <taxon>Bosea</taxon>
    </lineage>
</organism>
<sequence>MTKIEAGSARGGYHHGDLRQAMITAAEAVLAEKGLAGFTLRECARRAGVSPAAPAHHFGNLTGLLTAIATLGFDGLSDAMEAAAEVAACRANGNRLAAICDAYLATALDKPGRFRVVFGQMGLNWEEPAFKRAAGRAFGILVRETRCELGRESGDDLLARHPPSFAGEPDLAAILFVWSVTHGFTTLLIDGQLDFLAEEGGREVLLGLYSRQLVAILIAALRTLDLPPPEALANPRGDG</sequence>
<evidence type="ECO:0000313" key="7">
    <source>
        <dbReference type="Proteomes" id="UP000236919"/>
    </source>
</evidence>
<dbReference type="InterPro" id="IPR036271">
    <property type="entry name" value="Tet_transcr_reg_TetR-rel_C_sf"/>
</dbReference>
<accession>A0A2S4MGN9</accession>
<dbReference type="EMBL" id="PQFZ01000003">
    <property type="protein sequence ID" value="POR53923.1"/>
    <property type="molecule type" value="Genomic_DNA"/>
</dbReference>
<feature type="domain" description="HTH tetR-type" evidence="5">
    <location>
        <begin position="16"/>
        <end position="76"/>
    </location>
</feature>
<dbReference type="GO" id="GO:0000976">
    <property type="term" value="F:transcription cis-regulatory region binding"/>
    <property type="evidence" value="ECO:0007669"/>
    <property type="project" value="TreeGrafter"/>
</dbReference>
<evidence type="ECO:0000259" key="5">
    <source>
        <dbReference type="PROSITE" id="PS50977"/>
    </source>
</evidence>
<dbReference type="PANTHER" id="PTHR30055:SF220">
    <property type="entry name" value="TETR-FAMILY REGULATORY PROTEIN"/>
    <property type="match status" value="1"/>
</dbReference>
<dbReference type="RefSeq" id="WP_103717155.1">
    <property type="nucleotide sequence ID" value="NZ_PQFZ01000003.1"/>
</dbReference>
<dbReference type="Pfam" id="PF13305">
    <property type="entry name" value="TetR_C_33"/>
    <property type="match status" value="1"/>
</dbReference>
<dbReference type="Pfam" id="PF00440">
    <property type="entry name" value="TetR_N"/>
    <property type="match status" value="1"/>
</dbReference>
<dbReference type="PANTHER" id="PTHR30055">
    <property type="entry name" value="HTH-TYPE TRANSCRIPTIONAL REGULATOR RUTR"/>
    <property type="match status" value="1"/>
</dbReference>
<name>A0A2S4MGN9_9HYPH</name>
<keyword evidence="3" id="KW-0804">Transcription</keyword>
<keyword evidence="2 4" id="KW-0238">DNA-binding</keyword>
<evidence type="ECO:0000256" key="4">
    <source>
        <dbReference type="PROSITE-ProRule" id="PRU00335"/>
    </source>
</evidence>
<dbReference type="AlphaFoldDB" id="A0A2S4MGN9"/>
<dbReference type="InterPro" id="IPR009057">
    <property type="entry name" value="Homeodomain-like_sf"/>
</dbReference>
<dbReference type="InterPro" id="IPR025996">
    <property type="entry name" value="MT1864/Rv1816-like_C"/>
</dbReference>
<dbReference type="InterPro" id="IPR001647">
    <property type="entry name" value="HTH_TetR"/>
</dbReference>
<dbReference type="GO" id="GO:0003700">
    <property type="term" value="F:DNA-binding transcription factor activity"/>
    <property type="evidence" value="ECO:0007669"/>
    <property type="project" value="TreeGrafter"/>
</dbReference>
<dbReference type="InterPro" id="IPR050109">
    <property type="entry name" value="HTH-type_TetR-like_transc_reg"/>
</dbReference>
<keyword evidence="1" id="KW-0805">Transcription regulation</keyword>
<dbReference type="PROSITE" id="PS50977">
    <property type="entry name" value="HTH_TETR_2"/>
    <property type="match status" value="1"/>
</dbReference>
<dbReference type="Gene3D" id="1.10.357.10">
    <property type="entry name" value="Tetracycline Repressor, domain 2"/>
    <property type="match status" value="1"/>
</dbReference>
<proteinExistence type="predicted"/>
<evidence type="ECO:0000256" key="3">
    <source>
        <dbReference type="ARBA" id="ARBA00023163"/>
    </source>
</evidence>
<dbReference type="OrthoDB" id="7056813at2"/>
<dbReference type="Proteomes" id="UP000236919">
    <property type="component" value="Unassembled WGS sequence"/>
</dbReference>